<proteinExistence type="predicted"/>
<comment type="caution">
    <text evidence="1">The sequence shown here is derived from an EMBL/GenBank/DDBJ whole genome shotgun (WGS) entry which is preliminary data.</text>
</comment>
<dbReference type="EMBL" id="SNRW01048785">
    <property type="protein sequence ID" value="KAA6312439.1"/>
    <property type="molecule type" value="Genomic_DNA"/>
</dbReference>
<organism evidence="1 2">
    <name type="scientific">Streblomastix strix</name>
    <dbReference type="NCBI Taxonomy" id="222440"/>
    <lineage>
        <taxon>Eukaryota</taxon>
        <taxon>Metamonada</taxon>
        <taxon>Preaxostyla</taxon>
        <taxon>Oxymonadida</taxon>
        <taxon>Streblomastigidae</taxon>
        <taxon>Streblomastix</taxon>
    </lineage>
</organism>
<reference evidence="1 2" key="1">
    <citation type="submission" date="2019-03" db="EMBL/GenBank/DDBJ databases">
        <title>Single cell metagenomics reveals metabolic interactions within the superorganism composed of flagellate Streblomastix strix and complex community of Bacteroidetes bacteria on its surface.</title>
        <authorList>
            <person name="Treitli S.C."/>
            <person name="Kolisko M."/>
            <person name="Husnik F."/>
            <person name="Keeling P."/>
            <person name="Hampl V."/>
        </authorList>
    </citation>
    <scope>NUCLEOTIDE SEQUENCE [LARGE SCALE GENOMIC DNA]</scope>
    <source>
        <strain evidence="1">ST1C</strain>
    </source>
</reference>
<dbReference type="Proteomes" id="UP000324800">
    <property type="component" value="Unassembled WGS sequence"/>
</dbReference>
<feature type="non-terminal residue" evidence="1">
    <location>
        <position position="1"/>
    </location>
</feature>
<name>A0A5J4PUP4_9EUKA</name>
<evidence type="ECO:0000313" key="1">
    <source>
        <dbReference type="EMBL" id="KAA6312439.1"/>
    </source>
</evidence>
<dbReference type="AlphaFoldDB" id="A0A5J4PUP4"/>
<accession>A0A5J4PUP4</accession>
<sequence>VNAANGARIELQFEYSHIHDTIKNFISPFEPQNMQSQGVKKPFNTEADVITGSGYIL</sequence>
<protein>
    <submittedName>
        <fullName evidence="1">Uncharacterized protein</fullName>
    </submittedName>
</protein>
<evidence type="ECO:0000313" key="2">
    <source>
        <dbReference type="Proteomes" id="UP000324800"/>
    </source>
</evidence>
<gene>
    <name evidence="1" type="ORF">EZS28_055924</name>
</gene>